<evidence type="ECO:0000256" key="8">
    <source>
        <dbReference type="ARBA" id="ARBA00023098"/>
    </source>
</evidence>
<evidence type="ECO:0000256" key="2">
    <source>
        <dbReference type="ARBA" id="ARBA00022475"/>
    </source>
</evidence>
<name>A0A0S2KNA0_9BACT</name>
<feature type="active site" evidence="12">
    <location>
        <position position="214"/>
    </location>
</feature>
<dbReference type="GO" id="GO:0032049">
    <property type="term" value="P:cardiolipin biosynthetic process"/>
    <property type="evidence" value="ECO:0007669"/>
    <property type="project" value="UniProtKB-UniRule"/>
</dbReference>
<keyword evidence="9 12" id="KW-0472">Membrane</keyword>
<comment type="function">
    <text evidence="12">Catalyzes the reversible phosphatidyl group transfer from one phosphatidylglycerol molecule to another to form cardiolipin (CL) (diphosphatidylglycerol) and glycerol.</text>
</comment>
<dbReference type="InterPro" id="IPR001736">
    <property type="entry name" value="PLipase_D/transphosphatidylase"/>
</dbReference>
<evidence type="ECO:0000259" key="14">
    <source>
        <dbReference type="PROSITE" id="PS50035"/>
    </source>
</evidence>
<evidence type="ECO:0000256" key="10">
    <source>
        <dbReference type="ARBA" id="ARBA00023209"/>
    </source>
</evidence>
<evidence type="ECO:0000256" key="13">
    <source>
        <dbReference type="NCBIfam" id="TIGR04265"/>
    </source>
</evidence>
<feature type="active site" evidence="12">
    <location>
        <position position="391"/>
    </location>
</feature>
<feature type="active site" evidence="12">
    <location>
        <position position="216"/>
    </location>
</feature>
<reference evidence="16" key="1">
    <citation type="submission" date="2015-11" db="EMBL/GenBank/DDBJ databases">
        <authorList>
            <person name="Holder M.E."/>
            <person name="Ajami N.J."/>
            <person name="Petrosino J.F."/>
        </authorList>
    </citation>
    <scope>NUCLEOTIDE SEQUENCE [LARGE SCALE GENOMIC DNA]</scope>
    <source>
        <strain evidence="16">F0113</strain>
    </source>
</reference>
<keyword evidence="10 12" id="KW-0594">Phospholipid biosynthesis</keyword>
<feature type="active site" evidence="12">
    <location>
        <position position="393"/>
    </location>
</feature>
<evidence type="ECO:0000313" key="15">
    <source>
        <dbReference type="EMBL" id="ALO49767.1"/>
    </source>
</evidence>
<proteinExistence type="inferred from homology"/>
<dbReference type="CDD" id="cd09110">
    <property type="entry name" value="PLDc_CLS_1"/>
    <property type="match status" value="1"/>
</dbReference>
<dbReference type="InterPro" id="IPR022924">
    <property type="entry name" value="Cardiolipin_synthase"/>
</dbReference>
<dbReference type="Proteomes" id="UP000056252">
    <property type="component" value="Chromosome"/>
</dbReference>
<dbReference type="GO" id="GO:0005886">
    <property type="term" value="C:plasma membrane"/>
    <property type="evidence" value="ECO:0007669"/>
    <property type="project" value="UniProtKB-SubCell"/>
</dbReference>
<protein>
    <recommendedName>
        <fullName evidence="12 13">Cardiolipin synthase</fullName>
        <shortName evidence="12">CL synthase</shortName>
        <ecNumber evidence="12 13">2.7.8.-</ecNumber>
    </recommendedName>
</protein>
<dbReference type="SMART" id="SM00155">
    <property type="entry name" value="PLDc"/>
    <property type="match status" value="2"/>
</dbReference>
<evidence type="ECO:0000256" key="7">
    <source>
        <dbReference type="ARBA" id="ARBA00022989"/>
    </source>
</evidence>
<evidence type="ECO:0000256" key="4">
    <source>
        <dbReference type="ARBA" id="ARBA00022679"/>
    </source>
</evidence>
<keyword evidence="7 12" id="KW-1133">Transmembrane helix</keyword>
<sequence>MVYIHWTFVFAYTAVVIGTMIAVLMDNRQPVKTMAWLLVLTFIPVAGVLLYFFFGQNTRKERLISQRSLDMLSKRSMLEFAEQQNLHIPEQHRSLIQLFTNQSLALPFKNNEAEIYTDGYAFFFALLCAIGQARHHIHLDTYIIEDDPLGNLIADALIDRARQGVEVRFIYDDVGCWRVNNALFERMRDGGIDVHAFMPVRFPAFTSKMNYRNHRKLCIVDGRIGFIGGMNIAMRYVKGTHKRPWRDTHMRIIGGAVYAIQRAFLIDWYFVDRTLVSGRTYYPEPTGHIDNNCIAQVVTSSPISPWPDIMQGYVRILLSARRYVYMESPYFLPTEPVLFAMRTAALAGVDVRLMIPHHTDARIVEWAGRSYVLETVSSGVKIYLYQAGFNHSKILVSDDSLSTCGSTNVDFRSFENNFESNIFFYDTAMALRMKDIFLTDQQSCLPIEAIPSLIRRPFLHRLWESFIRLLSPLL</sequence>
<dbReference type="InterPro" id="IPR030874">
    <property type="entry name" value="Cardiolipin_synth_Firmi"/>
</dbReference>
<feature type="domain" description="PLD phosphodiesterase" evidence="14">
    <location>
        <begin position="209"/>
        <end position="236"/>
    </location>
</feature>
<dbReference type="GO" id="GO:0008808">
    <property type="term" value="F:cardiolipin synthase activity"/>
    <property type="evidence" value="ECO:0007669"/>
    <property type="project" value="UniProtKB-UniRule"/>
</dbReference>
<dbReference type="Gene3D" id="3.30.870.10">
    <property type="entry name" value="Endonuclease Chain A"/>
    <property type="match status" value="2"/>
</dbReference>
<evidence type="ECO:0000256" key="12">
    <source>
        <dbReference type="HAMAP-Rule" id="MF_01916"/>
    </source>
</evidence>
<dbReference type="EC" id="2.7.8.-" evidence="12 13"/>
<dbReference type="HAMAP" id="MF_01916">
    <property type="entry name" value="Cardiolipin_synth_Cls"/>
    <property type="match status" value="1"/>
</dbReference>
<dbReference type="PROSITE" id="PS50035">
    <property type="entry name" value="PLD"/>
    <property type="match status" value="2"/>
</dbReference>
<dbReference type="RefSeq" id="WP_060544519.1">
    <property type="nucleotide sequence ID" value="NZ_CP013195.1"/>
</dbReference>
<evidence type="ECO:0000256" key="11">
    <source>
        <dbReference type="ARBA" id="ARBA00023264"/>
    </source>
</evidence>
<feature type="active site" evidence="12">
    <location>
        <position position="398"/>
    </location>
</feature>
<dbReference type="AlphaFoldDB" id="A0A0S2KNA0"/>
<evidence type="ECO:0000256" key="3">
    <source>
        <dbReference type="ARBA" id="ARBA00022516"/>
    </source>
</evidence>
<dbReference type="CDD" id="cd09112">
    <property type="entry name" value="PLDc_CLS_2"/>
    <property type="match status" value="1"/>
</dbReference>
<dbReference type="PANTHER" id="PTHR21248:SF22">
    <property type="entry name" value="PHOSPHOLIPASE D"/>
    <property type="match status" value="1"/>
</dbReference>
<dbReference type="OrthoDB" id="9762009at2"/>
<feature type="transmembrane region" description="Helical" evidence="12">
    <location>
        <begin position="6"/>
        <end position="24"/>
    </location>
</feature>
<keyword evidence="11 12" id="KW-1208">Phospholipid metabolism</keyword>
<evidence type="ECO:0000256" key="5">
    <source>
        <dbReference type="ARBA" id="ARBA00022692"/>
    </source>
</evidence>
<dbReference type="KEGG" id="peo:AS203_00890"/>
<keyword evidence="4 12" id="KW-0808">Transferase</keyword>
<keyword evidence="8 12" id="KW-0443">Lipid metabolism</keyword>
<comment type="subcellular location">
    <subcellularLocation>
        <location evidence="1 12">Cell membrane</location>
        <topology evidence="1 12">Multi-pass membrane protein</topology>
    </subcellularLocation>
</comment>
<keyword evidence="16" id="KW-1185">Reference proteome</keyword>
<comment type="catalytic activity">
    <reaction evidence="12">
        <text>2 a 1,2-diacyl-sn-glycero-3-phospho-(1'-sn-glycerol) = a cardiolipin + glycerol</text>
        <dbReference type="Rhea" id="RHEA:31451"/>
        <dbReference type="ChEBI" id="CHEBI:17754"/>
        <dbReference type="ChEBI" id="CHEBI:62237"/>
        <dbReference type="ChEBI" id="CHEBI:64716"/>
    </reaction>
</comment>
<feature type="transmembrane region" description="Helical" evidence="12">
    <location>
        <begin position="36"/>
        <end position="54"/>
    </location>
</feature>
<keyword evidence="2 12" id="KW-1003">Cell membrane</keyword>
<gene>
    <name evidence="15" type="ORF">AS203_00890</name>
</gene>
<dbReference type="InterPro" id="IPR025202">
    <property type="entry name" value="PLD-like_dom"/>
</dbReference>
<evidence type="ECO:0000256" key="9">
    <source>
        <dbReference type="ARBA" id="ARBA00023136"/>
    </source>
</evidence>
<feature type="domain" description="PLD phosphodiesterase" evidence="14">
    <location>
        <begin position="386"/>
        <end position="413"/>
    </location>
</feature>
<dbReference type="NCBIfam" id="TIGR04265">
    <property type="entry name" value="bac_cardiolipin"/>
    <property type="match status" value="1"/>
</dbReference>
<dbReference type="SUPFAM" id="SSF56024">
    <property type="entry name" value="Phospholipase D/nuclease"/>
    <property type="match status" value="2"/>
</dbReference>
<dbReference type="Pfam" id="PF13091">
    <property type="entry name" value="PLDc_2"/>
    <property type="match status" value="2"/>
</dbReference>
<evidence type="ECO:0000256" key="6">
    <source>
        <dbReference type="ARBA" id="ARBA00022737"/>
    </source>
</evidence>
<keyword evidence="6" id="KW-0677">Repeat</keyword>
<accession>A0A0S2KNA0</accession>
<dbReference type="PANTHER" id="PTHR21248">
    <property type="entry name" value="CARDIOLIPIN SYNTHASE"/>
    <property type="match status" value="1"/>
</dbReference>
<evidence type="ECO:0000313" key="16">
    <source>
        <dbReference type="Proteomes" id="UP000056252"/>
    </source>
</evidence>
<evidence type="ECO:0000256" key="1">
    <source>
        <dbReference type="ARBA" id="ARBA00004651"/>
    </source>
</evidence>
<organism evidence="15 16">
    <name type="scientific">Hoylesella enoeca</name>
    <dbReference type="NCBI Taxonomy" id="76123"/>
    <lineage>
        <taxon>Bacteria</taxon>
        <taxon>Pseudomonadati</taxon>
        <taxon>Bacteroidota</taxon>
        <taxon>Bacteroidia</taxon>
        <taxon>Bacteroidales</taxon>
        <taxon>Prevotellaceae</taxon>
        <taxon>Hoylesella</taxon>
    </lineage>
</organism>
<dbReference type="InterPro" id="IPR027379">
    <property type="entry name" value="CLS_N"/>
</dbReference>
<keyword evidence="3 12" id="KW-0444">Lipid biosynthesis</keyword>
<keyword evidence="5 12" id="KW-0812">Transmembrane</keyword>
<dbReference type="EMBL" id="CP013195">
    <property type="protein sequence ID" value="ALO49767.1"/>
    <property type="molecule type" value="Genomic_DNA"/>
</dbReference>
<dbReference type="Pfam" id="PF13396">
    <property type="entry name" value="PLDc_N"/>
    <property type="match status" value="1"/>
</dbReference>
<comment type="similarity">
    <text evidence="12">Belongs to the phospholipase D family. Cardiolipin synthase subfamily.</text>
</comment>
<feature type="active site" evidence="12">
    <location>
        <position position="221"/>
    </location>
</feature>
<dbReference type="STRING" id="76123.AS203_00890"/>
<dbReference type="eggNOG" id="COG1502">
    <property type="taxonomic scope" value="Bacteria"/>
</dbReference>